<sequence length="64" mass="7062">MSPLVGHFPIRLPRRNAPLNFEGLFTKRRKQLEPPNSHAALRSAFETHVGLGAGLTQLVDNETG</sequence>
<gene>
    <name evidence="1" type="ORF">Poly59_38420</name>
</gene>
<evidence type="ECO:0000313" key="1">
    <source>
        <dbReference type="EMBL" id="TWU49228.1"/>
    </source>
</evidence>
<keyword evidence="2" id="KW-1185">Reference proteome</keyword>
<comment type="caution">
    <text evidence="1">The sequence shown here is derived from an EMBL/GenBank/DDBJ whole genome shotgun (WGS) entry which is preliminary data.</text>
</comment>
<organism evidence="1 2">
    <name type="scientific">Rubripirellula reticaptiva</name>
    <dbReference type="NCBI Taxonomy" id="2528013"/>
    <lineage>
        <taxon>Bacteria</taxon>
        <taxon>Pseudomonadati</taxon>
        <taxon>Planctomycetota</taxon>
        <taxon>Planctomycetia</taxon>
        <taxon>Pirellulales</taxon>
        <taxon>Pirellulaceae</taxon>
        <taxon>Rubripirellula</taxon>
    </lineage>
</organism>
<accession>A0A5C6EK90</accession>
<reference evidence="1 2" key="1">
    <citation type="submission" date="2019-02" db="EMBL/GenBank/DDBJ databases">
        <title>Deep-cultivation of Planctomycetes and their phenomic and genomic characterization uncovers novel biology.</title>
        <authorList>
            <person name="Wiegand S."/>
            <person name="Jogler M."/>
            <person name="Boedeker C."/>
            <person name="Pinto D."/>
            <person name="Vollmers J."/>
            <person name="Rivas-Marin E."/>
            <person name="Kohn T."/>
            <person name="Peeters S.H."/>
            <person name="Heuer A."/>
            <person name="Rast P."/>
            <person name="Oberbeckmann S."/>
            <person name="Bunk B."/>
            <person name="Jeske O."/>
            <person name="Meyerdierks A."/>
            <person name="Storesund J.E."/>
            <person name="Kallscheuer N."/>
            <person name="Luecker S."/>
            <person name="Lage O.M."/>
            <person name="Pohl T."/>
            <person name="Merkel B.J."/>
            <person name="Hornburger P."/>
            <person name="Mueller R.-W."/>
            <person name="Bruemmer F."/>
            <person name="Labrenz M."/>
            <person name="Spormann A.M."/>
            <person name="Op Den Camp H."/>
            <person name="Overmann J."/>
            <person name="Amann R."/>
            <person name="Jetten M.S.M."/>
            <person name="Mascher T."/>
            <person name="Medema M.H."/>
            <person name="Devos D.P."/>
            <person name="Kaster A.-K."/>
            <person name="Ovreas L."/>
            <person name="Rohde M."/>
            <person name="Galperin M.Y."/>
            <person name="Jogler C."/>
        </authorList>
    </citation>
    <scope>NUCLEOTIDE SEQUENCE [LARGE SCALE GENOMIC DNA]</scope>
    <source>
        <strain evidence="1 2">Poly59</strain>
    </source>
</reference>
<evidence type="ECO:0000313" key="2">
    <source>
        <dbReference type="Proteomes" id="UP000317977"/>
    </source>
</evidence>
<protein>
    <submittedName>
        <fullName evidence="1">Uncharacterized protein</fullName>
    </submittedName>
</protein>
<dbReference type="EMBL" id="SJPX01000004">
    <property type="protein sequence ID" value="TWU49228.1"/>
    <property type="molecule type" value="Genomic_DNA"/>
</dbReference>
<dbReference type="AlphaFoldDB" id="A0A5C6EK90"/>
<dbReference type="Proteomes" id="UP000317977">
    <property type="component" value="Unassembled WGS sequence"/>
</dbReference>
<name>A0A5C6EK90_9BACT</name>
<proteinExistence type="predicted"/>